<evidence type="ECO:0000313" key="3">
    <source>
        <dbReference type="EMBL" id="SNT18449.1"/>
    </source>
</evidence>
<dbReference type="Gene3D" id="3.40.50.2300">
    <property type="match status" value="1"/>
</dbReference>
<dbReference type="SMART" id="SM00421">
    <property type="entry name" value="HTH_LUXR"/>
    <property type="match status" value="1"/>
</dbReference>
<dbReference type="PRINTS" id="PR00038">
    <property type="entry name" value="HTHLUXR"/>
</dbReference>
<proteinExistence type="predicted"/>
<gene>
    <name evidence="3" type="ORF">SAMN05421640_2717</name>
</gene>
<evidence type="ECO:0000259" key="2">
    <source>
        <dbReference type="PROSITE" id="PS50043"/>
    </source>
</evidence>
<dbReference type="SUPFAM" id="SSF46894">
    <property type="entry name" value="C-terminal effector domain of the bipartite response regulators"/>
    <property type="match status" value="1"/>
</dbReference>
<dbReference type="Gene3D" id="1.10.10.10">
    <property type="entry name" value="Winged helix-like DNA-binding domain superfamily/Winged helix DNA-binding domain"/>
    <property type="match status" value="1"/>
</dbReference>
<feature type="domain" description="HTH luxR-type" evidence="2">
    <location>
        <begin position="126"/>
        <end position="191"/>
    </location>
</feature>
<dbReference type="Proteomes" id="UP000198393">
    <property type="component" value="Unassembled WGS sequence"/>
</dbReference>
<dbReference type="PANTHER" id="PTHR43214:SF43">
    <property type="entry name" value="TWO-COMPONENT RESPONSE REGULATOR"/>
    <property type="match status" value="1"/>
</dbReference>
<evidence type="ECO:0000313" key="4">
    <source>
        <dbReference type="Proteomes" id="UP000198393"/>
    </source>
</evidence>
<dbReference type="CDD" id="cd06170">
    <property type="entry name" value="LuxR_C_like"/>
    <property type="match status" value="1"/>
</dbReference>
<dbReference type="InterPro" id="IPR016032">
    <property type="entry name" value="Sig_transdc_resp-reg_C-effctor"/>
</dbReference>
<dbReference type="InterPro" id="IPR000792">
    <property type="entry name" value="Tscrpt_reg_LuxR_C"/>
</dbReference>
<dbReference type="OrthoDB" id="881140at2"/>
<protein>
    <submittedName>
        <fullName evidence="3">DNA-binding response regulator, NarL/FixJ family, contains REC and HTH domains</fullName>
    </submittedName>
</protein>
<dbReference type="RefSeq" id="WP_089357401.1">
    <property type="nucleotide sequence ID" value="NZ_FZPD01000004.1"/>
</dbReference>
<reference evidence="3 4" key="1">
    <citation type="submission" date="2017-06" db="EMBL/GenBank/DDBJ databases">
        <authorList>
            <person name="Kim H.J."/>
            <person name="Triplett B.A."/>
        </authorList>
    </citation>
    <scope>NUCLEOTIDE SEQUENCE [LARGE SCALE GENOMIC DNA]</scope>
    <source>
        <strain evidence="3 4">DSM 19307</strain>
    </source>
</reference>
<dbReference type="EMBL" id="FZPD01000004">
    <property type="protein sequence ID" value="SNT18449.1"/>
    <property type="molecule type" value="Genomic_DNA"/>
</dbReference>
<dbReference type="InterPro" id="IPR039420">
    <property type="entry name" value="WalR-like"/>
</dbReference>
<name>A0A239KLI0_EKHLU</name>
<dbReference type="PROSITE" id="PS50043">
    <property type="entry name" value="HTH_LUXR_2"/>
    <property type="match status" value="1"/>
</dbReference>
<dbReference type="Pfam" id="PF00196">
    <property type="entry name" value="GerE"/>
    <property type="match status" value="1"/>
</dbReference>
<dbReference type="InterPro" id="IPR036388">
    <property type="entry name" value="WH-like_DNA-bd_sf"/>
</dbReference>
<sequence>MKKVFIISKNTSFSNYLFLLINELNPSTFTLAAELTEDLDLMIIDTESINPDELKEYSKGIPIILFAFQLKPLLIQYTSIYDVNGVISLSMEADEILKTLRAALEGDMFYNETIISMLFSNKANDIVNRIKSLTERENEILLLMMKDQSNEEIAESLNLSVRTVNAHKGNVMRKIGSKTTSGLIQTLLEYSAQFRNSL</sequence>
<evidence type="ECO:0000256" key="1">
    <source>
        <dbReference type="ARBA" id="ARBA00023125"/>
    </source>
</evidence>
<dbReference type="GO" id="GO:0003677">
    <property type="term" value="F:DNA binding"/>
    <property type="evidence" value="ECO:0007669"/>
    <property type="project" value="UniProtKB-KW"/>
</dbReference>
<keyword evidence="4" id="KW-1185">Reference proteome</keyword>
<organism evidence="3 4">
    <name type="scientific">Ekhidna lutea</name>
    <dbReference type="NCBI Taxonomy" id="447679"/>
    <lineage>
        <taxon>Bacteria</taxon>
        <taxon>Pseudomonadati</taxon>
        <taxon>Bacteroidota</taxon>
        <taxon>Cytophagia</taxon>
        <taxon>Cytophagales</taxon>
        <taxon>Reichenbachiellaceae</taxon>
        <taxon>Ekhidna</taxon>
    </lineage>
</organism>
<dbReference type="GO" id="GO:0006355">
    <property type="term" value="P:regulation of DNA-templated transcription"/>
    <property type="evidence" value="ECO:0007669"/>
    <property type="project" value="InterPro"/>
</dbReference>
<accession>A0A239KLI0</accession>
<dbReference type="AlphaFoldDB" id="A0A239KLI0"/>
<dbReference type="PANTHER" id="PTHR43214">
    <property type="entry name" value="TWO-COMPONENT RESPONSE REGULATOR"/>
    <property type="match status" value="1"/>
</dbReference>
<dbReference type="PROSITE" id="PS00622">
    <property type="entry name" value="HTH_LUXR_1"/>
    <property type="match status" value="1"/>
</dbReference>
<keyword evidence="1 3" id="KW-0238">DNA-binding</keyword>